<reference evidence="1 2" key="1">
    <citation type="submission" date="2018-07" db="EMBL/GenBank/DDBJ databases">
        <title>Genomic Encyclopedia of Type Strains, Phase III (KMG-III): the genomes of soil and plant-associated and newly described type strains.</title>
        <authorList>
            <person name="Whitman W."/>
        </authorList>
    </citation>
    <scope>NUCLEOTIDE SEQUENCE [LARGE SCALE GENOMIC DNA]</scope>
    <source>
        <strain evidence="1 2">CECT 8488</strain>
    </source>
</reference>
<keyword evidence="2" id="KW-1185">Reference proteome</keyword>
<dbReference type="Proteomes" id="UP000256845">
    <property type="component" value="Unassembled WGS sequence"/>
</dbReference>
<dbReference type="SUPFAM" id="SSF53850">
    <property type="entry name" value="Periplasmic binding protein-like II"/>
    <property type="match status" value="1"/>
</dbReference>
<dbReference type="OrthoDB" id="5416480at2"/>
<dbReference type="AlphaFoldDB" id="A0A3D9H6I2"/>
<dbReference type="EMBL" id="QRDW01000012">
    <property type="protein sequence ID" value="RED45127.1"/>
    <property type="molecule type" value="Genomic_DNA"/>
</dbReference>
<gene>
    <name evidence="1" type="ORF">DFP90_112121</name>
</gene>
<accession>A0A3D9H6I2</accession>
<name>A0A3D9H6I2_9PROT</name>
<comment type="caution">
    <text evidence="1">The sequence shown here is derived from an EMBL/GenBank/DDBJ whole genome shotgun (WGS) entry which is preliminary data.</text>
</comment>
<evidence type="ECO:0000313" key="2">
    <source>
        <dbReference type="Proteomes" id="UP000256845"/>
    </source>
</evidence>
<proteinExistence type="predicted"/>
<evidence type="ECO:0000313" key="1">
    <source>
        <dbReference type="EMBL" id="RED45127.1"/>
    </source>
</evidence>
<protein>
    <submittedName>
        <fullName evidence="1">ABC-type amino acid transport substrate-binding protein</fullName>
    </submittedName>
</protein>
<organism evidence="1 2">
    <name type="scientific">Aestuariispira insulae</name>
    <dbReference type="NCBI Taxonomy" id="1461337"/>
    <lineage>
        <taxon>Bacteria</taxon>
        <taxon>Pseudomonadati</taxon>
        <taxon>Pseudomonadota</taxon>
        <taxon>Alphaproteobacteria</taxon>
        <taxon>Rhodospirillales</taxon>
        <taxon>Kiloniellaceae</taxon>
        <taxon>Aestuariispira</taxon>
    </lineage>
</organism>
<dbReference type="RefSeq" id="WP_115938714.1">
    <property type="nucleotide sequence ID" value="NZ_QRDW01000012.1"/>
</dbReference>
<dbReference type="Gene3D" id="3.40.190.10">
    <property type="entry name" value="Periplasmic binding protein-like II"/>
    <property type="match status" value="2"/>
</dbReference>
<sequence length="246" mass="28464">MQVGRNFYKKIMALSLGMLALDFPYGRADTFLVGVENIEYMPHFSVVGEEYAGFARELLDTYARDRGHHFRYKPLPIKRLNIELMEGRIDFKYPDNPAWRGRDVSKLHFSAPVFEYVEGANVPPELYGSALGSLAIIRGFTPVPYLDRIDRGDLELSEHNSLRAALRFVLLGRTDAIYGERHVVQYYLRHMMGRPGKLVFDDTRPLVRDYYHLSSAIRPEALEDFSRWLEENRQKIAVLKNSFGLN</sequence>